<gene>
    <name evidence="2" type="ORF">VTK73DRAFT_1873</name>
</gene>
<evidence type="ECO:0000313" key="3">
    <source>
        <dbReference type="Proteomes" id="UP001586593"/>
    </source>
</evidence>
<proteinExistence type="predicted"/>
<feature type="region of interest" description="Disordered" evidence="1">
    <location>
        <begin position="131"/>
        <end position="166"/>
    </location>
</feature>
<keyword evidence="3" id="KW-1185">Reference proteome</keyword>
<organism evidence="2 3">
    <name type="scientific">Phialemonium thermophilum</name>
    <dbReference type="NCBI Taxonomy" id="223376"/>
    <lineage>
        <taxon>Eukaryota</taxon>
        <taxon>Fungi</taxon>
        <taxon>Dikarya</taxon>
        <taxon>Ascomycota</taxon>
        <taxon>Pezizomycotina</taxon>
        <taxon>Sordariomycetes</taxon>
        <taxon>Sordariomycetidae</taxon>
        <taxon>Cephalothecales</taxon>
        <taxon>Cephalothecaceae</taxon>
        <taxon>Phialemonium</taxon>
    </lineage>
</organism>
<reference evidence="2 3" key="1">
    <citation type="journal article" date="2024" name="Commun. Biol.">
        <title>Comparative genomic analysis of thermophilic fungi reveals convergent evolutionary adaptations and gene losses.</title>
        <authorList>
            <person name="Steindorff A.S."/>
            <person name="Aguilar-Pontes M.V."/>
            <person name="Robinson A.J."/>
            <person name="Andreopoulos B."/>
            <person name="LaButti K."/>
            <person name="Kuo A."/>
            <person name="Mondo S."/>
            <person name="Riley R."/>
            <person name="Otillar R."/>
            <person name="Haridas S."/>
            <person name="Lipzen A."/>
            <person name="Grimwood J."/>
            <person name="Schmutz J."/>
            <person name="Clum A."/>
            <person name="Reid I.D."/>
            <person name="Moisan M.C."/>
            <person name="Butler G."/>
            <person name="Nguyen T.T.M."/>
            <person name="Dewar K."/>
            <person name="Conant G."/>
            <person name="Drula E."/>
            <person name="Henrissat B."/>
            <person name="Hansel C."/>
            <person name="Singer S."/>
            <person name="Hutchinson M.I."/>
            <person name="de Vries R.P."/>
            <person name="Natvig D.O."/>
            <person name="Powell A.J."/>
            <person name="Tsang A."/>
            <person name="Grigoriev I.V."/>
        </authorList>
    </citation>
    <scope>NUCLEOTIDE SEQUENCE [LARGE SCALE GENOMIC DNA]</scope>
    <source>
        <strain evidence="2 3">ATCC 24622</strain>
    </source>
</reference>
<feature type="compositionally biased region" description="Polar residues" evidence="1">
    <location>
        <begin position="144"/>
        <end position="153"/>
    </location>
</feature>
<protein>
    <submittedName>
        <fullName evidence="2">Uncharacterized protein</fullName>
    </submittedName>
</protein>
<accession>A0ABR3VSW4</accession>
<evidence type="ECO:0000313" key="2">
    <source>
        <dbReference type="EMBL" id="KAL1844746.1"/>
    </source>
</evidence>
<comment type="caution">
    <text evidence="2">The sequence shown here is derived from an EMBL/GenBank/DDBJ whole genome shotgun (WGS) entry which is preliminary data.</text>
</comment>
<feature type="region of interest" description="Disordered" evidence="1">
    <location>
        <begin position="92"/>
        <end position="113"/>
    </location>
</feature>
<name>A0ABR3VSW4_9PEZI</name>
<dbReference type="Proteomes" id="UP001586593">
    <property type="component" value="Unassembled WGS sequence"/>
</dbReference>
<sequence>MFDPWLGSEDTRPWLGPPEEIPCVFSLYLSSYLETVSLSGLLKMQQSTSSGRRRVPSSAHSESLWLVADIRLCLRRFLACAYDVRDGKHPRGPDAVDNGFRHPRAVSPNRASSRVPRVKQIWHRVELYQDTPTSGTHTRPESRCTATSSSRAMPQSMGAGKARARRWTCRPRARGESRLVPMDT</sequence>
<dbReference type="EMBL" id="JAZHXJ010001492">
    <property type="protein sequence ID" value="KAL1844746.1"/>
    <property type="molecule type" value="Genomic_DNA"/>
</dbReference>
<evidence type="ECO:0000256" key="1">
    <source>
        <dbReference type="SAM" id="MobiDB-lite"/>
    </source>
</evidence>